<feature type="transmembrane region" description="Helical" evidence="8">
    <location>
        <begin position="20"/>
        <end position="44"/>
    </location>
</feature>
<feature type="transmembrane region" description="Helical" evidence="8">
    <location>
        <begin position="56"/>
        <end position="80"/>
    </location>
</feature>
<dbReference type="EMBL" id="JAGIOE010000001">
    <property type="protein sequence ID" value="MBP2373519.1"/>
    <property type="molecule type" value="Genomic_DNA"/>
</dbReference>
<dbReference type="InterPro" id="IPR036259">
    <property type="entry name" value="MFS_trans_sf"/>
</dbReference>
<comment type="subcellular location">
    <subcellularLocation>
        <location evidence="1">Cell membrane</location>
        <topology evidence="1">Multi-pass membrane protein</topology>
    </subcellularLocation>
</comment>
<evidence type="ECO:0000256" key="3">
    <source>
        <dbReference type="ARBA" id="ARBA00022475"/>
    </source>
</evidence>
<feature type="transmembrane region" description="Helical" evidence="8">
    <location>
        <begin position="191"/>
        <end position="212"/>
    </location>
</feature>
<keyword evidence="11" id="KW-1185">Reference proteome</keyword>
<evidence type="ECO:0000256" key="6">
    <source>
        <dbReference type="ARBA" id="ARBA00023136"/>
    </source>
</evidence>
<organism evidence="10 11">
    <name type="scientific">Paeniglutamicibacter psychrophenolicus</name>
    <dbReference type="NCBI Taxonomy" id="257454"/>
    <lineage>
        <taxon>Bacteria</taxon>
        <taxon>Bacillati</taxon>
        <taxon>Actinomycetota</taxon>
        <taxon>Actinomycetes</taxon>
        <taxon>Micrococcales</taxon>
        <taxon>Micrococcaceae</taxon>
        <taxon>Paeniglutamicibacter</taxon>
    </lineage>
</organism>
<keyword evidence="6 8" id="KW-0472">Membrane</keyword>
<reference evidence="10 11" key="1">
    <citation type="submission" date="2021-03" db="EMBL/GenBank/DDBJ databases">
        <title>Sequencing the genomes of 1000 actinobacteria strains.</title>
        <authorList>
            <person name="Klenk H.-P."/>
        </authorList>
    </citation>
    <scope>NUCLEOTIDE SEQUENCE [LARGE SCALE GENOMIC DNA]</scope>
    <source>
        <strain evidence="10 11">DSM 15454</strain>
    </source>
</reference>
<feature type="transmembrane region" description="Helical" evidence="8">
    <location>
        <begin position="116"/>
        <end position="136"/>
    </location>
</feature>
<evidence type="ECO:0000256" key="4">
    <source>
        <dbReference type="ARBA" id="ARBA00022692"/>
    </source>
</evidence>
<dbReference type="CDD" id="cd17369">
    <property type="entry name" value="MFS_ShiA_like"/>
    <property type="match status" value="1"/>
</dbReference>
<dbReference type="PROSITE" id="PS50850">
    <property type="entry name" value="MFS"/>
    <property type="match status" value="1"/>
</dbReference>
<accession>A0ABS4WBD2</accession>
<evidence type="ECO:0000256" key="7">
    <source>
        <dbReference type="SAM" id="MobiDB-lite"/>
    </source>
</evidence>
<evidence type="ECO:0000256" key="5">
    <source>
        <dbReference type="ARBA" id="ARBA00022989"/>
    </source>
</evidence>
<feature type="transmembrane region" description="Helical" evidence="8">
    <location>
        <begin position="92"/>
        <end position="110"/>
    </location>
</feature>
<name>A0ABS4WBD2_9MICC</name>
<feature type="transmembrane region" description="Helical" evidence="8">
    <location>
        <begin position="403"/>
        <end position="423"/>
    </location>
</feature>
<dbReference type="PANTHER" id="PTHR43045:SF1">
    <property type="entry name" value="SHIKIMATE TRANSPORTER"/>
    <property type="match status" value="1"/>
</dbReference>
<dbReference type="InterPro" id="IPR005829">
    <property type="entry name" value="Sugar_transporter_CS"/>
</dbReference>
<keyword evidence="5 8" id="KW-1133">Transmembrane helix</keyword>
<dbReference type="RefSeq" id="WP_209906694.1">
    <property type="nucleotide sequence ID" value="NZ_BAAAMI010000005.1"/>
</dbReference>
<feature type="transmembrane region" description="Helical" evidence="8">
    <location>
        <begin position="310"/>
        <end position="329"/>
    </location>
</feature>
<dbReference type="InterPro" id="IPR011701">
    <property type="entry name" value="MFS"/>
</dbReference>
<keyword evidence="3" id="KW-1003">Cell membrane</keyword>
<evidence type="ECO:0000259" key="9">
    <source>
        <dbReference type="PROSITE" id="PS50850"/>
    </source>
</evidence>
<dbReference type="Pfam" id="PF07690">
    <property type="entry name" value="MFS_1"/>
    <property type="match status" value="1"/>
</dbReference>
<comment type="caution">
    <text evidence="10">The sequence shown here is derived from an EMBL/GenBank/DDBJ whole genome shotgun (WGS) entry which is preliminary data.</text>
</comment>
<proteinExistence type="predicted"/>
<dbReference type="InterPro" id="IPR020846">
    <property type="entry name" value="MFS_dom"/>
</dbReference>
<feature type="transmembrane region" description="Helical" evidence="8">
    <location>
        <begin position="157"/>
        <end position="179"/>
    </location>
</feature>
<feature type="transmembrane region" description="Helical" evidence="8">
    <location>
        <begin position="253"/>
        <end position="272"/>
    </location>
</feature>
<dbReference type="PANTHER" id="PTHR43045">
    <property type="entry name" value="SHIKIMATE TRANSPORTER"/>
    <property type="match status" value="1"/>
</dbReference>
<dbReference type="SUPFAM" id="SSF103473">
    <property type="entry name" value="MFS general substrate transporter"/>
    <property type="match status" value="1"/>
</dbReference>
<evidence type="ECO:0000256" key="2">
    <source>
        <dbReference type="ARBA" id="ARBA00022448"/>
    </source>
</evidence>
<feature type="transmembrane region" description="Helical" evidence="8">
    <location>
        <begin position="375"/>
        <end position="397"/>
    </location>
</feature>
<dbReference type="Gene3D" id="1.20.1250.20">
    <property type="entry name" value="MFS general substrate transporter like domains"/>
    <property type="match status" value="2"/>
</dbReference>
<keyword evidence="4 8" id="KW-0812">Transmembrane</keyword>
<gene>
    <name evidence="10" type="ORF">JOF46_001431</name>
</gene>
<evidence type="ECO:0000256" key="8">
    <source>
        <dbReference type="SAM" id="Phobius"/>
    </source>
</evidence>
<dbReference type="PROSITE" id="PS00217">
    <property type="entry name" value="SUGAR_TRANSPORT_2"/>
    <property type="match status" value="1"/>
</dbReference>
<feature type="transmembrane region" description="Helical" evidence="8">
    <location>
        <begin position="335"/>
        <end position="354"/>
    </location>
</feature>
<keyword evidence="2" id="KW-0813">Transport</keyword>
<sequence length="454" mass="48325">MTFSKVSAVSGQKSVKQYVVASLFGSALEWYDFFLYATAASLVLGKLFFPPDTDPLVATMGAFAGFAVGFAARPIGGIIFGHIGDKISRKTSLVLTLSIMGAATFIMGLLPTYAQIGIFAPILLLVLRVVQGIAAGGEWGGGVLLISENTGSSRRGLLSAFSQSGVSLGFVLSAGAFFLVQLLPEEQFLSWGWRLPFLLSVLIFGVGMYIRFRLPDNQDFKKGDAQATSHRLPFIEAIKTHPKEILVGMGLRVAENGGSYLFLSFSIVYGVHVGVDRGILLAGVMLSMLFSFGMTLFFGHLSDKIGRRKVYAFGAVMLVVIAFPFFAMIGSNSNTLVILAYFIANGVCHAAMIGTQPAFFHELFDAKIRYSGMSIAHEVAAVFAGGLAPLIATALLIKFDSYVPVAIYAIGLACITLLALALSGKVGDMRPARSEDSTAKSPVALDTLGTGTNK</sequence>
<evidence type="ECO:0000313" key="10">
    <source>
        <dbReference type="EMBL" id="MBP2373519.1"/>
    </source>
</evidence>
<protein>
    <submittedName>
        <fullName evidence="10">MFS family permease</fullName>
    </submittedName>
</protein>
<evidence type="ECO:0000313" key="11">
    <source>
        <dbReference type="Proteomes" id="UP000766570"/>
    </source>
</evidence>
<feature type="region of interest" description="Disordered" evidence="7">
    <location>
        <begin position="431"/>
        <end position="454"/>
    </location>
</feature>
<feature type="domain" description="Major facilitator superfamily (MFS) profile" evidence="9">
    <location>
        <begin position="18"/>
        <end position="427"/>
    </location>
</feature>
<evidence type="ECO:0000256" key="1">
    <source>
        <dbReference type="ARBA" id="ARBA00004651"/>
    </source>
</evidence>
<dbReference type="Proteomes" id="UP000766570">
    <property type="component" value="Unassembled WGS sequence"/>
</dbReference>
<feature type="transmembrane region" description="Helical" evidence="8">
    <location>
        <begin position="278"/>
        <end position="298"/>
    </location>
</feature>